<feature type="transmembrane region" description="Helical" evidence="1">
    <location>
        <begin position="18"/>
        <end position="35"/>
    </location>
</feature>
<keyword evidence="1" id="KW-1133">Transmembrane helix</keyword>
<dbReference type="AlphaFoldDB" id="A0A6I4V2E7"/>
<evidence type="ECO:0000313" key="2">
    <source>
        <dbReference type="EMBL" id="MXP47441.1"/>
    </source>
</evidence>
<gene>
    <name evidence="2" type="ORF">GRI43_08610</name>
</gene>
<name>A0A6I4V2E7_9SPHN</name>
<dbReference type="Proteomes" id="UP000471435">
    <property type="component" value="Unassembled WGS sequence"/>
</dbReference>
<sequence>MTNVTEIGEQDKRMARSLIVASLPLATFGLGYWIAPKVQVVHEVQEDGFFQVKESEVLSATVESLRAENKMVVWSYQGTAKVRAKDTDWWIFESEQVLIVPASVDYRLNLADLTLADVDYDEKAKLVRVKLPKLRLSDVAFAPERATAINGGILTMNDDKVQALNKRAYATARKAITAQAQQRAMLDVAKRNACENVQEYFEIPLRITGHPDVKVVAAF</sequence>
<dbReference type="InterPro" id="IPR025324">
    <property type="entry name" value="DUF4230"/>
</dbReference>
<dbReference type="EMBL" id="WTYP01000002">
    <property type="protein sequence ID" value="MXP47441.1"/>
    <property type="molecule type" value="Genomic_DNA"/>
</dbReference>
<dbReference type="RefSeq" id="WP_160730741.1">
    <property type="nucleotide sequence ID" value="NZ_WTYP01000002.1"/>
</dbReference>
<comment type="caution">
    <text evidence="2">The sequence shown here is derived from an EMBL/GenBank/DDBJ whole genome shotgun (WGS) entry which is preliminary data.</text>
</comment>
<keyword evidence="3" id="KW-1185">Reference proteome</keyword>
<dbReference type="OrthoDB" id="7558887at2"/>
<keyword evidence="1" id="KW-0812">Transmembrane</keyword>
<organism evidence="2 3">
    <name type="scientific">Pontixanthobacter luteolus</name>
    <dbReference type="NCBI Taxonomy" id="295089"/>
    <lineage>
        <taxon>Bacteria</taxon>
        <taxon>Pseudomonadati</taxon>
        <taxon>Pseudomonadota</taxon>
        <taxon>Alphaproteobacteria</taxon>
        <taxon>Sphingomonadales</taxon>
        <taxon>Erythrobacteraceae</taxon>
        <taxon>Pontixanthobacter</taxon>
    </lineage>
</organism>
<dbReference type="Pfam" id="PF14014">
    <property type="entry name" value="DUF4230"/>
    <property type="match status" value="1"/>
</dbReference>
<keyword evidence="1" id="KW-0472">Membrane</keyword>
<accession>A0A6I4V2E7</accession>
<evidence type="ECO:0000256" key="1">
    <source>
        <dbReference type="SAM" id="Phobius"/>
    </source>
</evidence>
<protein>
    <submittedName>
        <fullName evidence="2">DUF4230 domain-containing protein</fullName>
    </submittedName>
</protein>
<proteinExistence type="predicted"/>
<evidence type="ECO:0000313" key="3">
    <source>
        <dbReference type="Proteomes" id="UP000471435"/>
    </source>
</evidence>
<reference evidence="2 3" key="1">
    <citation type="submission" date="2019-12" db="EMBL/GenBank/DDBJ databases">
        <title>Genomic-based taxomic classification of the family Erythrobacteraceae.</title>
        <authorList>
            <person name="Xu L."/>
        </authorList>
    </citation>
    <scope>NUCLEOTIDE SEQUENCE [LARGE SCALE GENOMIC DNA]</scope>
    <source>
        <strain evidence="2 3">SW-109</strain>
    </source>
</reference>